<feature type="domain" description="Helicase ATP-binding" evidence="13">
    <location>
        <begin position="23"/>
        <end position="202"/>
    </location>
</feature>
<dbReference type="InterPro" id="IPR014001">
    <property type="entry name" value="Helicase_ATP-bd"/>
</dbReference>
<keyword evidence="5" id="KW-0347">Helicase</keyword>
<dbReference type="PANTHER" id="PTHR14950">
    <property type="entry name" value="DICER-RELATED"/>
    <property type="match status" value="1"/>
</dbReference>
<dbReference type="PROSITE" id="PS50142">
    <property type="entry name" value="RNASE_3_2"/>
    <property type="match status" value="2"/>
</dbReference>
<feature type="domain" description="RNase III" evidence="12">
    <location>
        <begin position="1085"/>
        <end position="1270"/>
    </location>
</feature>
<keyword evidence="4" id="KW-0378">Hydrolase</keyword>
<dbReference type="Pfam" id="PF00270">
    <property type="entry name" value="DEAD"/>
    <property type="match status" value="1"/>
</dbReference>
<evidence type="ECO:0000313" key="16">
    <source>
        <dbReference type="EMBL" id="KAL2832581.1"/>
    </source>
</evidence>
<dbReference type="Pfam" id="PF00271">
    <property type="entry name" value="Helicase_C"/>
    <property type="match status" value="1"/>
</dbReference>
<feature type="compositionally biased region" description="Low complexity" evidence="11">
    <location>
        <begin position="1322"/>
        <end position="1334"/>
    </location>
</feature>
<keyword evidence="2" id="KW-0677">Repeat</keyword>
<dbReference type="CDD" id="cd18802">
    <property type="entry name" value="SF2_C_dicer"/>
    <property type="match status" value="1"/>
</dbReference>
<evidence type="ECO:0000259" key="15">
    <source>
        <dbReference type="PROSITE" id="PS51327"/>
    </source>
</evidence>
<evidence type="ECO:0000313" key="17">
    <source>
        <dbReference type="Proteomes" id="UP001610335"/>
    </source>
</evidence>
<protein>
    <recommendedName>
        <fullName evidence="18">Dicer-like protein 2-1</fullName>
    </recommendedName>
</protein>
<dbReference type="CDD" id="cd18034">
    <property type="entry name" value="DEXHc_dicer"/>
    <property type="match status" value="1"/>
</dbReference>
<accession>A0ABR4IXU0</accession>
<proteinExistence type="inferred from homology"/>
<dbReference type="InterPro" id="IPR000999">
    <property type="entry name" value="RNase_III_dom"/>
</dbReference>
<evidence type="ECO:0000256" key="8">
    <source>
        <dbReference type="ARBA" id="ARBA00023118"/>
    </source>
</evidence>
<feature type="domain" description="Dicer dsRNA-binding fold" evidence="15">
    <location>
        <begin position="561"/>
        <end position="654"/>
    </location>
</feature>
<dbReference type="PROSITE" id="PS51194">
    <property type="entry name" value="HELICASE_CTER"/>
    <property type="match status" value="1"/>
</dbReference>
<keyword evidence="1" id="KW-0930">Antiviral protein</keyword>
<feature type="region of interest" description="Disordered" evidence="11">
    <location>
        <begin position="1319"/>
        <end position="1358"/>
    </location>
</feature>
<feature type="domain" description="RNase III" evidence="12">
    <location>
        <begin position="906"/>
        <end position="1047"/>
    </location>
</feature>
<evidence type="ECO:0008006" key="18">
    <source>
        <dbReference type="Google" id="ProtNLM"/>
    </source>
</evidence>
<keyword evidence="3" id="KW-0547">Nucleotide-binding</keyword>
<dbReference type="Gene3D" id="3.40.50.300">
    <property type="entry name" value="P-loop containing nucleotide triphosphate hydrolases"/>
    <property type="match status" value="2"/>
</dbReference>
<evidence type="ECO:0000256" key="11">
    <source>
        <dbReference type="SAM" id="MobiDB-lite"/>
    </source>
</evidence>
<evidence type="ECO:0000256" key="1">
    <source>
        <dbReference type="ARBA" id="ARBA00022721"/>
    </source>
</evidence>
<dbReference type="Pfam" id="PF03368">
    <property type="entry name" value="Dicer_dimer"/>
    <property type="match status" value="1"/>
</dbReference>
<evidence type="ECO:0000256" key="3">
    <source>
        <dbReference type="ARBA" id="ARBA00022741"/>
    </source>
</evidence>
<dbReference type="SUPFAM" id="SSF69065">
    <property type="entry name" value="RNase III domain-like"/>
    <property type="match status" value="2"/>
</dbReference>
<dbReference type="CDD" id="cd00593">
    <property type="entry name" value="RIBOc"/>
    <property type="match status" value="2"/>
</dbReference>
<evidence type="ECO:0000259" key="14">
    <source>
        <dbReference type="PROSITE" id="PS51194"/>
    </source>
</evidence>
<dbReference type="InterPro" id="IPR011545">
    <property type="entry name" value="DEAD/DEAH_box_helicase_dom"/>
</dbReference>
<dbReference type="InterPro" id="IPR038248">
    <property type="entry name" value="Dicer_dimer_sf"/>
</dbReference>
<dbReference type="PANTHER" id="PTHR14950:SF37">
    <property type="entry name" value="ENDORIBONUCLEASE DICER"/>
    <property type="match status" value="1"/>
</dbReference>
<dbReference type="InterPro" id="IPR001650">
    <property type="entry name" value="Helicase_C-like"/>
</dbReference>
<keyword evidence="6" id="KW-0067">ATP-binding</keyword>
<dbReference type="EMBL" id="JBFXLS010000006">
    <property type="protein sequence ID" value="KAL2832581.1"/>
    <property type="molecule type" value="Genomic_DNA"/>
</dbReference>
<organism evidence="16 17">
    <name type="scientific">Aspergillus cavernicola</name>
    <dbReference type="NCBI Taxonomy" id="176166"/>
    <lineage>
        <taxon>Eukaryota</taxon>
        <taxon>Fungi</taxon>
        <taxon>Dikarya</taxon>
        <taxon>Ascomycota</taxon>
        <taxon>Pezizomycotina</taxon>
        <taxon>Eurotiomycetes</taxon>
        <taxon>Eurotiomycetidae</taxon>
        <taxon>Eurotiales</taxon>
        <taxon>Aspergillaceae</taxon>
        <taxon>Aspergillus</taxon>
        <taxon>Aspergillus subgen. Nidulantes</taxon>
    </lineage>
</organism>
<dbReference type="PROSITE" id="PS00517">
    <property type="entry name" value="RNASE_3_1"/>
    <property type="match status" value="1"/>
</dbReference>
<comment type="similarity">
    <text evidence="10">Belongs to the helicase family. Dicer subfamily.</text>
</comment>
<gene>
    <name evidence="16" type="ORF">BDW59DRAFT_106358</name>
</gene>
<feature type="domain" description="Helicase C-terminal" evidence="14">
    <location>
        <begin position="368"/>
        <end position="534"/>
    </location>
</feature>
<feature type="compositionally biased region" description="Basic and acidic residues" evidence="11">
    <location>
        <begin position="1338"/>
        <end position="1347"/>
    </location>
</feature>
<dbReference type="SMART" id="SM00487">
    <property type="entry name" value="DEXDc"/>
    <property type="match status" value="1"/>
</dbReference>
<name>A0ABR4IXU0_9EURO</name>
<comment type="caution">
    <text evidence="16">The sequence shown here is derived from an EMBL/GenBank/DDBJ whole genome shotgun (WGS) entry which is preliminary data.</text>
</comment>
<keyword evidence="17" id="KW-1185">Reference proteome</keyword>
<evidence type="ECO:0000256" key="2">
    <source>
        <dbReference type="ARBA" id="ARBA00022737"/>
    </source>
</evidence>
<evidence type="ECO:0000259" key="12">
    <source>
        <dbReference type="PROSITE" id="PS50142"/>
    </source>
</evidence>
<evidence type="ECO:0000256" key="7">
    <source>
        <dbReference type="ARBA" id="ARBA00022884"/>
    </source>
</evidence>
<evidence type="ECO:0000256" key="6">
    <source>
        <dbReference type="ARBA" id="ARBA00022840"/>
    </source>
</evidence>
<evidence type="ECO:0000256" key="9">
    <source>
        <dbReference type="ARBA" id="ARBA00025403"/>
    </source>
</evidence>
<dbReference type="Proteomes" id="UP001610335">
    <property type="component" value="Unassembled WGS sequence"/>
</dbReference>
<dbReference type="Gene3D" id="1.10.1520.10">
    <property type="entry name" value="Ribonuclease III domain"/>
    <property type="match status" value="2"/>
</dbReference>
<dbReference type="PROSITE" id="PS51192">
    <property type="entry name" value="HELICASE_ATP_BIND_1"/>
    <property type="match status" value="1"/>
</dbReference>
<evidence type="ECO:0000256" key="5">
    <source>
        <dbReference type="ARBA" id="ARBA00022806"/>
    </source>
</evidence>
<dbReference type="SMART" id="SM00535">
    <property type="entry name" value="RIBOc"/>
    <property type="match status" value="2"/>
</dbReference>
<evidence type="ECO:0000256" key="10">
    <source>
        <dbReference type="PROSITE-ProRule" id="PRU00657"/>
    </source>
</evidence>
<evidence type="ECO:0000256" key="4">
    <source>
        <dbReference type="ARBA" id="ARBA00022801"/>
    </source>
</evidence>
<dbReference type="Gene3D" id="3.30.160.380">
    <property type="entry name" value="Dicer dimerisation domain"/>
    <property type="match status" value="1"/>
</dbReference>
<dbReference type="SUPFAM" id="SSF52540">
    <property type="entry name" value="P-loop containing nucleoside triphosphate hydrolases"/>
    <property type="match status" value="1"/>
</dbReference>
<dbReference type="InterPro" id="IPR036389">
    <property type="entry name" value="RNase_III_sf"/>
</dbReference>
<comment type="function">
    <text evidence="9">Dicer-like endonuclease involved in cleaving double-stranded RNA in the RNA interference (RNAi) pathway. Produces 21 to 25 bp dsRNAs (siRNAs) which target the selective destruction of homologous RNAs leading to sequence-specific suppression of gene expression, called post-transcriptional gene silencing (PTGS). Part of a broad host defense response against viral infection and transposons.</text>
</comment>
<dbReference type="SMART" id="SM00490">
    <property type="entry name" value="HELICc"/>
    <property type="match status" value="1"/>
</dbReference>
<sequence>MASVPSGESSLPAYRARSYQLEMFEASLNDNIIVAMGTGSGKTHIALLRIIHELEHSNEKLIWFLAPTVALCLQQHKVILQHIPAAKSRTLTGLDKVELWTEQAVWNAVLGDVQVVISTHAVLMDAMTHGFVKISQLGLIIFDEAHHCVRKHPANKIMRDFYHPAVANFGSDAVPRILGLTASAGSSREELLTIEANLSSTCTTPQAHRHELLKHTHRPELHRIVFTPLVLECAPRWGGTRKALLEAWGALDLESDPYVKKLRKTSPHGKALQKVLLTGKTYCNEQLKRFVDRAVHICEELGVWAADYFIWVSTEQLRTKVHDSSVILDLDNEERSYLMNILSQLPVPDFNHHSSDPADFPVSPKFEALISFLLSTDETEFSGLIFAQQRATVAVLARLLSVHPSTKDRFRTGGFVGMSTSTNRKDILGDLLTAKMQRDTLDDFRGGKKNLIVATDVLEEGIDVSACSVVVCYNRPPNLKSFVQRRGRARRQHSTYAILLSTEDDNSHLHKWQGLEKVMEEAYQDDQRRLEELRALETINEDVYARFYVESTGAMLTADNATQHLYHFCSTLPHQSYADNRPEFFFERDGDLQKGKVTLPSCVHPSVRRAEGKSWWKTERAARKEAAFQAYKALHEHGLVNDHLLPLTKSREFTQKDLTLLPSMKDVSGQYDPWVDWAYSWSSPNVHESRIVVRQNGDEAYMKLTTPAALPLLEPMTLFWDDETTYTVEFEAAKSVPEMADEEVESMRAATALYLQATTTRLMGAERDFITLFAPDLPQPGLAAWLNKNQGHNPALEVFSSKRSDGLMGVVRDRFHYGEVLIFRRWVVSDASALELECDSYPKRRNLLQQQTLATKRSAADEPQSPTKKRIISADRCTIDKLPATETIFGRFIAVIIDRLEAALVATKLCETILRDIAFTDLRHVITAITMPSAQAPTNYQRYEFFGDSVLKFTTSVSLYYQHPNWHEGYLSGGRDAIVQNPRLTRATLNTGLETFIISKMFTPRKWSAPLISEKLSTTAPVQRHMSTKVLADVVEALIGAAYIDGGYTKAQSVIHRFLPELEIINPDIAMPQDPSPNQPRSIQHDSLEKNIGYTFNNKSFLIEALTHPSCQHDASTQSYQRLEFLGDAVLDMLIVDIILNHPTPTPLPQGDMTRIKHAVVNANLLAFLCMDFSWCQPSTTTTPAKPLHLYYFLRFNPASPLLTARSNALARHSTLKPFITHHLTNSTSNSTSTSSPETYPWSPLSKLSADKFFSDIIESILGAIFVDSGGDLPACSVFLERLGLLNYLRRILNEGIDVVHPMQKAQKLAKSGVRFDTHRVQTQTETQTQTQTEGEGEDKGKGKNENENETEDSDTDATYTCTVSLTGQNLDLDDIVVSGCLSSEEAEVQAACIVVEMLEDRRKMEFEF</sequence>
<dbReference type="Pfam" id="PF00636">
    <property type="entry name" value="Ribonuclease_3"/>
    <property type="match status" value="2"/>
</dbReference>
<reference evidence="16 17" key="1">
    <citation type="submission" date="2024-07" db="EMBL/GenBank/DDBJ databases">
        <title>Section-level genome sequencing and comparative genomics of Aspergillus sections Usti and Cavernicolus.</title>
        <authorList>
            <consortium name="Lawrence Berkeley National Laboratory"/>
            <person name="Nybo J.L."/>
            <person name="Vesth T.C."/>
            <person name="Theobald S."/>
            <person name="Frisvad J.C."/>
            <person name="Larsen T.O."/>
            <person name="Kjaerboelling I."/>
            <person name="Rothschild-Mancinelli K."/>
            <person name="Lyhne E.K."/>
            <person name="Kogle M.E."/>
            <person name="Barry K."/>
            <person name="Clum A."/>
            <person name="Na H."/>
            <person name="Ledsgaard L."/>
            <person name="Lin J."/>
            <person name="Lipzen A."/>
            <person name="Kuo A."/>
            <person name="Riley R."/>
            <person name="Mondo S."/>
            <person name="LaButti K."/>
            <person name="Haridas S."/>
            <person name="Pangalinan J."/>
            <person name="Salamov A.A."/>
            <person name="Simmons B.A."/>
            <person name="Magnuson J.K."/>
            <person name="Chen J."/>
            <person name="Drula E."/>
            <person name="Henrissat B."/>
            <person name="Wiebenga A."/>
            <person name="Lubbers R.J."/>
            <person name="Gomes A.C."/>
            <person name="Makela M.R."/>
            <person name="Stajich J."/>
            <person name="Grigoriev I.V."/>
            <person name="Mortensen U.H."/>
            <person name="De vries R.P."/>
            <person name="Baker S.E."/>
            <person name="Andersen M.R."/>
        </authorList>
    </citation>
    <scope>NUCLEOTIDE SEQUENCE [LARGE SCALE GENOMIC DNA]</scope>
    <source>
        <strain evidence="16 17">CBS 600.67</strain>
    </source>
</reference>
<keyword evidence="7 10" id="KW-0694">RNA-binding</keyword>
<dbReference type="InterPro" id="IPR027417">
    <property type="entry name" value="P-loop_NTPase"/>
</dbReference>
<dbReference type="InterPro" id="IPR005034">
    <property type="entry name" value="Dicer_dimerisation"/>
</dbReference>
<keyword evidence="8" id="KW-0051">Antiviral defense</keyword>
<dbReference type="PROSITE" id="PS51327">
    <property type="entry name" value="DICER_DSRBF"/>
    <property type="match status" value="1"/>
</dbReference>
<evidence type="ECO:0000259" key="13">
    <source>
        <dbReference type="PROSITE" id="PS51192"/>
    </source>
</evidence>